<dbReference type="Gene3D" id="3.30.420.40">
    <property type="match status" value="2"/>
</dbReference>
<dbReference type="EMBL" id="JAAIWM010000005">
    <property type="protein sequence ID" value="NEY73052.1"/>
    <property type="molecule type" value="Genomic_DNA"/>
</dbReference>
<evidence type="ECO:0000313" key="2">
    <source>
        <dbReference type="Proteomes" id="UP000481043"/>
    </source>
</evidence>
<dbReference type="AlphaFoldDB" id="A0A6M0Q9M4"/>
<sequence>MFRKKDKFTGIDFREAYISQATIKMEQAIPVLMDVNTVKTPGNIIENARITDKKSIAGILKKDTKTKLVHLAFPTQNIIVRRITSLPNLKKAELSKLLQYQVGDSIHLPFDNPIYDFVKIGTIEANQETELNDQFTLNDNDAADKIEASDSKSDLLFFATSEPLSQDFLETCNTAGLKPVTAEIRGLALQRLINYTNQSWLNGTEMVVDLSDESMDIHIFSNGVIAFSRMMSTVAKESGKADVLLHNDVLTFEEDTVFSNKEAAVTLEPLDESEEQYIDTVVKEIEKAQNFFHYSLSKGSSDFRRVIVTGKNTSKAIAQLKARLDMEVSEIDFSALLHENFKKIDELNSSSVAIGLAMKGNVTAKKKWK</sequence>
<comment type="caution">
    <text evidence="1">The sequence shown here is derived from an EMBL/GenBank/DDBJ whole genome shotgun (WGS) entry which is preliminary data.</text>
</comment>
<dbReference type="Proteomes" id="UP000481043">
    <property type="component" value="Unassembled WGS sequence"/>
</dbReference>
<dbReference type="InterPro" id="IPR005883">
    <property type="entry name" value="PilM"/>
</dbReference>
<organism evidence="1 2">
    <name type="scientific">Bacillus mesophilus</name>
    <dbReference type="NCBI Taxonomy" id="1808955"/>
    <lineage>
        <taxon>Bacteria</taxon>
        <taxon>Bacillati</taxon>
        <taxon>Bacillota</taxon>
        <taxon>Bacilli</taxon>
        <taxon>Bacillales</taxon>
        <taxon>Bacillaceae</taxon>
        <taxon>Bacillus</taxon>
    </lineage>
</organism>
<dbReference type="Pfam" id="PF11104">
    <property type="entry name" value="PilM_2"/>
    <property type="match status" value="1"/>
</dbReference>
<name>A0A6M0Q9M4_9BACI</name>
<accession>A0A6M0Q9M4</accession>
<dbReference type="Gene3D" id="3.30.1490.300">
    <property type="match status" value="1"/>
</dbReference>
<dbReference type="RefSeq" id="WP_163180516.1">
    <property type="nucleotide sequence ID" value="NZ_JAAIWM010000005.1"/>
</dbReference>
<reference evidence="1 2" key="1">
    <citation type="submission" date="2020-02" db="EMBL/GenBank/DDBJ databases">
        <title>Bacillus aquiflavi sp. nov., isolated from yellow water of strong flavor Chinese baijiu in Yibin region of China.</title>
        <authorList>
            <person name="Xie J."/>
        </authorList>
    </citation>
    <scope>NUCLEOTIDE SEQUENCE [LARGE SCALE GENOMIC DNA]</scope>
    <source>
        <strain evidence="1 2">SA4</strain>
    </source>
</reference>
<proteinExistence type="predicted"/>
<evidence type="ECO:0000313" key="1">
    <source>
        <dbReference type="EMBL" id="NEY73052.1"/>
    </source>
</evidence>
<protein>
    <submittedName>
        <fullName evidence="1">Pilus assembly protein PilM</fullName>
    </submittedName>
</protein>
<keyword evidence="2" id="KW-1185">Reference proteome</keyword>
<gene>
    <name evidence="1" type="ORF">G4D63_15040</name>
</gene>